<dbReference type="GO" id="GO:0004519">
    <property type="term" value="F:endonuclease activity"/>
    <property type="evidence" value="ECO:0007669"/>
    <property type="project" value="UniProtKB-KW"/>
</dbReference>
<name>A0AAC9VTJ8_9MYCO</name>
<dbReference type="RefSeq" id="WP_095576749.1">
    <property type="nucleotide sequence ID" value="NZ_CP023147.1"/>
</dbReference>
<dbReference type="Proteomes" id="UP000216246">
    <property type="component" value="Chromosome"/>
</dbReference>
<organism evidence="2 3">
    <name type="scientific">Mycobacterium marseillense</name>
    <dbReference type="NCBI Taxonomy" id="701042"/>
    <lineage>
        <taxon>Bacteria</taxon>
        <taxon>Bacillati</taxon>
        <taxon>Actinomycetota</taxon>
        <taxon>Actinomycetes</taxon>
        <taxon>Mycobacteriales</taxon>
        <taxon>Mycobacteriaceae</taxon>
        <taxon>Mycobacterium</taxon>
        <taxon>Mycobacterium avium complex (MAC)</taxon>
    </lineage>
</organism>
<gene>
    <name evidence="2" type="ORF">CKJ54_06565</name>
</gene>
<dbReference type="AlphaFoldDB" id="A0AAC9VTJ8"/>
<keyword evidence="2" id="KW-0540">Nuclease</keyword>
<dbReference type="InterPro" id="IPR002711">
    <property type="entry name" value="HNH"/>
</dbReference>
<evidence type="ECO:0000313" key="3">
    <source>
        <dbReference type="Proteomes" id="UP000216246"/>
    </source>
</evidence>
<proteinExistence type="predicted"/>
<sequence length="106" mass="11857">MREGTEFYSSYKWRKLRAQVLKEEPTCRLQLEGCTGVSTSADHIIPTSINPSLALVRSNLQGACKECNDRRGNRDLSPAEPPPALAFFDVPRANTLQHNEIQESAQ</sequence>
<evidence type="ECO:0000259" key="1">
    <source>
        <dbReference type="SMART" id="SM00507"/>
    </source>
</evidence>
<dbReference type="KEGG" id="mmal:CKJ54_06565"/>
<protein>
    <submittedName>
        <fullName evidence="2">HNH endonuclease</fullName>
    </submittedName>
</protein>
<dbReference type="GO" id="GO:0008270">
    <property type="term" value="F:zinc ion binding"/>
    <property type="evidence" value="ECO:0007669"/>
    <property type="project" value="InterPro"/>
</dbReference>
<reference evidence="2 3" key="1">
    <citation type="submission" date="2017-08" db="EMBL/GenBank/DDBJ databases">
        <title>Phylogentic analysis of Mycobacterium avium complex whole genomes.</title>
        <authorList>
            <person name="Caverly L.J."/>
            <person name="Spilker T."/>
            <person name="LiPuma J."/>
        </authorList>
    </citation>
    <scope>NUCLEOTIDE SEQUENCE [LARGE SCALE GENOMIC DNA]</scope>
    <source>
        <strain evidence="2 3">FLAC0026</strain>
    </source>
</reference>
<keyword evidence="2" id="KW-0378">Hydrolase</keyword>
<accession>A0AAC9VTJ8</accession>
<dbReference type="CDD" id="cd00085">
    <property type="entry name" value="HNHc"/>
    <property type="match status" value="1"/>
</dbReference>
<dbReference type="GO" id="GO:0003676">
    <property type="term" value="F:nucleic acid binding"/>
    <property type="evidence" value="ECO:0007669"/>
    <property type="project" value="InterPro"/>
</dbReference>
<keyword evidence="2" id="KW-0255">Endonuclease</keyword>
<dbReference type="Gene3D" id="1.10.30.50">
    <property type="match status" value="1"/>
</dbReference>
<dbReference type="Pfam" id="PF01844">
    <property type="entry name" value="HNH"/>
    <property type="match status" value="1"/>
</dbReference>
<feature type="domain" description="HNH nuclease" evidence="1">
    <location>
        <begin position="15"/>
        <end position="69"/>
    </location>
</feature>
<dbReference type="EMBL" id="CP023147">
    <property type="protein sequence ID" value="ASW89586.1"/>
    <property type="molecule type" value="Genomic_DNA"/>
</dbReference>
<dbReference type="InterPro" id="IPR003615">
    <property type="entry name" value="HNH_nuc"/>
</dbReference>
<evidence type="ECO:0000313" key="2">
    <source>
        <dbReference type="EMBL" id="ASW89586.1"/>
    </source>
</evidence>
<dbReference type="SMART" id="SM00507">
    <property type="entry name" value="HNHc"/>
    <property type="match status" value="1"/>
</dbReference>